<protein>
    <submittedName>
        <fullName evidence="2">Uncharacterized protein</fullName>
    </submittedName>
</protein>
<dbReference type="Proteomes" id="UP000002009">
    <property type="component" value="Chromosome 4"/>
</dbReference>
<proteinExistence type="predicted"/>
<dbReference type="OMA" id="EAPEWCV"/>
<dbReference type="GO" id="GO:0036396">
    <property type="term" value="C:RNA N6-methyladenosine methyltransferase complex"/>
    <property type="evidence" value="ECO:0007669"/>
    <property type="project" value="TreeGrafter"/>
</dbReference>
<dbReference type="InParanoid" id="C1E4B3"/>
<evidence type="ECO:0000313" key="2">
    <source>
        <dbReference type="EMBL" id="ACO63085.1"/>
    </source>
</evidence>
<reference evidence="2 3" key="1">
    <citation type="journal article" date="2009" name="Science">
        <title>Green evolution and dynamic adaptations revealed by genomes of the marine picoeukaryotes Micromonas.</title>
        <authorList>
            <person name="Worden A.Z."/>
            <person name="Lee J.H."/>
            <person name="Mock T."/>
            <person name="Rouze P."/>
            <person name="Simmons M.P."/>
            <person name="Aerts A.L."/>
            <person name="Allen A.E."/>
            <person name="Cuvelier M.L."/>
            <person name="Derelle E."/>
            <person name="Everett M.V."/>
            <person name="Foulon E."/>
            <person name="Grimwood J."/>
            <person name="Gundlach H."/>
            <person name="Henrissat B."/>
            <person name="Napoli C."/>
            <person name="McDonald S.M."/>
            <person name="Parker M.S."/>
            <person name="Rombauts S."/>
            <person name="Salamov A."/>
            <person name="Von Dassow P."/>
            <person name="Badger J.H."/>
            <person name="Coutinho P.M."/>
            <person name="Demir E."/>
            <person name="Dubchak I."/>
            <person name="Gentemann C."/>
            <person name="Eikrem W."/>
            <person name="Gready J.E."/>
            <person name="John U."/>
            <person name="Lanier W."/>
            <person name="Lindquist E.A."/>
            <person name="Lucas S."/>
            <person name="Mayer K.F."/>
            <person name="Moreau H."/>
            <person name="Not F."/>
            <person name="Otillar R."/>
            <person name="Panaud O."/>
            <person name="Pangilinan J."/>
            <person name="Paulsen I."/>
            <person name="Piegu B."/>
            <person name="Poliakov A."/>
            <person name="Robbens S."/>
            <person name="Schmutz J."/>
            <person name="Toulza E."/>
            <person name="Wyss T."/>
            <person name="Zelensky A."/>
            <person name="Zhou K."/>
            <person name="Armbrust E.V."/>
            <person name="Bhattacharya D."/>
            <person name="Goodenough U.W."/>
            <person name="Van de Peer Y."/>
            <person name="Grigoriev I.V."/>
        </authorList>
    </citation>
    <scope>NUCLEOTIDE SEQUENCE [LARGE SCALE GENOMIC DNA]</scope>
    <source>
        <strain evidence="3">RCC299 / NOUM17</strain>
    </source>
</reference>
<sequence length="323" mass="36842">MLDRLEGNAVGFYDSDNEGGADEFWSEILGAAKKKRRVGGPRVPREPRAPKPQKSHMITAYNSDNQMLMRKKKVIDPREPNILKLPAHPIPESWGKVIRPYRPPSEIEAEKLALPDCTQHVMDIVKNCEKLTDLGTDFLAVHANPPWAIDDSPDKGSITVEMVAKIPFHKLAPYGFVFMWVEKENLSAVCDAMMDQKFVYVENMTWVQMMPNNTIAGARARYLRRSHRTMLMFRRDVRQFPEAKEVELRHQRTADVTLDVLQTSSTGRRVVPQHVYKAMETLLPEAYKAGYKGRLLELWSEPGAEARRSGWTLVADEKGKGKK</sequence>
<dbReference type="AlphaFoldDB" id="C1E4B3"/>
<dbReference type="STRING" id="296587.C1E4B3"/>
<evidence type="ECO:0000256" key="1">
    <source>
        <dbReference type="SAM" id="MobiDB-lite"/>
    </source>
</evidence>
<dbReference type="PANTHER" id="PTHR12829:SF8">
    <property type="entry name" value="CHROMOSOME UNDETERMINED SCAFFOLD_82, WHOLE GENOME SHOTGUN SEQUENCE"/>
    <property type="match status" value="1"/>
</dbReference>
<accession>C1E4B3</accession>
<gene>
    <name evidence="2" type="ORF">MICPUN_108123</name>
</gene>
<keyword evidence="3" id="KW-1185">Reference proteome</keyword>
<name>C1E4B3_MICCC</name>
<dbReference type="GO" id="GO:0005634">
    <property type="term" value="C:nucleus"/>
    <property type="evidence" value="ECO:0007669"/>
    <property type="project" value="TreeGrafter"/>
</dbReference>
<dbReference type="PANTHER" id="PTHR12829">
    <property type="entry name" value="N6-ADENOSINE-METHYLTRANSFERASE"/>
    <property type="match status" value="1"/>
</dbReference>
<dbReference type="InterPro" id="IPR029063">
    <property type="entry name" value="SAM-dependent_MTases_sf"/>
</dbReference>
<dbReference type="GeneID" id="8243112"/>
<evidence type="ECO:0000313" key="3">
    <source>
        <dbReference type="Proteomes" id="UP000002009"/>
    </source>
</evidence>
<feature type="region of interest" description="Disordered" evidence="1">
    <location>
        <begin position="35"/>
        <end position="55"/>
    </location>
</feature>
<dbReference type="eggNOG" id="ENOG502S182">
    <property type="taxonomic scope" value="Eukaryota"/>
</dbReference>
<dbReference type="OrthoDB" id="426718at2759"/>
<dbReference type="GO" id="GO:0008168">
    <property type="term" value="F:methyltransferase activity"/>
    <property type="evidence" value="ECO:0007669"/>
    <property type="project" value="TreeGrafter"/>
</dbReference>
<organism evidence="2 3">
    <name type="scientific">Micromonas commoda (strain RCC299 / NOUM17 / CCMP2709)</name>
    <name type="common">Picoplanktonic green alga</name>
    <dbReference type="NCBI Taxonomy" id="296587"/>
    <lineage>
        <taxon>Eukaryota</taxon>
        <taxon>Viridiplantae</taxon>
        <taxon>Chlorophyta</taxon>
        <taxon>Mamiellophyceae</taxon>
        <taxon>Mamiellales</taxon>
        <taxon>Mamiellaceae</taxon>
        <taxon>Micromonas</taxon>
    </lineage>
</organism>
<dbReference type="Gene3D" id="3.40.50.150">
    <property type="entry name" value="Vaccinia Virus protein VP39"/>
    <property type="match status" value="1"/>
</dbReference>
<dbReference type="EMBL" id="CP001325">
    <property type="protein sequence ID" value="ACO63085.1"/>
    <property type="molecule type" value="Genomic_DNA"/>
</dbReference>
<dbReference type="RefSeq" id="XP_002501827.1">
    <property type="nucleotide sequence ID" value="XM_002501781.1"/>
</dbReference>
<dbReference type="KEGG" id="mis:MICPUN_108123"/>